<evidence type="ECO:0000259" key="1">
    <source>
        <dbReference type="Pfam" id="PF04545"/>
    </source>
</evidence>
<proteinExistence type="predicted"/>
<sequence>MAKYNRKTNYREKYPDLSDEIIEVLEKSDRKMEYQQLDLKIERHKIDYVKGTVTYLPSREDSYERLMEENRQFAADAEGVDDAAVKAVLIEKMLDCLKLLSTEEQELITELFFRSKSEHQLARQTGVPQMTIHDRKVKILGKLKKLMKI</sequence>
<dbReference type="eggNOG" id="COG1595">
    <property type="taxonomic scope" value="Bacteria"/>
</dbReference>
<dbReference type="GO" id="GO:0003700">
    <property type="term" value="F:DNA-binding transcription factor activity"/>
    <property type="evidence" value="ECO:0007669"/>
    <property type="project" value="InterPro"/>
</dbReference>
<feature type="domain" description="RNA polymerase sigma-70 region 4" evidence="1">
    <location>
        <begin position="96"/>
        <end position="145"/>
    </location>
</feature>
<dbReference type="HOGENOM" id="CLU_110616_0_0_9"/>
<dbReference type="Proteomes" id="UP000010797">
    <property type="component" value="Chromosome"/>
</dbReference>
<dbReference type="RefSeq" id="WP_015262220.1">
    <property type="nucleotide sequence ID" value="NC_019903.1"/>
</dbReference>
<evidence type="ECO:0000313" key="3">
    <source>
        <dbReference type="Proteomes" id="UP000010797"/>
    </source>
</evidence>
<dbReference type="InterPro" id="IPR007630">
    <property type="entry name" value="RNA_pol_sigma70_r4"/>
</dbReference>
<dbReference type="InterPro" id="IPR013324">
    <property type="entry name" value="RNA_pol_sigma_r3/r4-like"/>
</dbReference>
<evidence type="ECO:0000313" key="2">
    <source>
        <dbReference type="EMBL" id="AGA69230.1"/>
    </source>
</evidence>
<dbReference type="AlphaFoldDB" id="L0F868"/>
<dbReference type="STRING" id="871963.Desdi_1755"/>
<dbReference type="EMBL" id="CP003344">
    <property type="protein sequence ID" value="AGA69230.1"/>
    <property type="molecule type" value="Genomic_DNA"/>
</dbReference>
<protein>
    <submittedName>
        <fullName evidence="2">RNA polymerase sigma factor, sigma-70 family</fullName>
    </submittedName>
</protein>
<dbReference type="OrthoDB" id="9814320at2"/>
<dbReference type="Pfam" id="PF04545">
    <property type="entry name" value="Sigma70_r4"/>
    <property type="match status" value="1"/>
</dbReference>
<dbReference type="InterPro" id="IPR036388">
    <property type="entry name" value="WH-like_DNA-bd_sf"/>
</dbReference>
<dbReference type="SUPFAM" id="SSF88659">
    <property type="entry name" value="Sigma3 and sigma4 domains of RNA polymerase sigma factors"/>
    <property type="match status" value="1"/>
</dbReference>
<keyword evidence="3" id="KW-1185">Reference proteome</keyword>
<dbReference type="GO" id="GO:0006352">
    <property type="term" value="P:DNA-templated transcription initiation"/>
    <property type="evidence" value="ECO:0007669"/>
    <property type="project" value="InterPro"/>
</dbReference>
<name>L0F868_DESDL</name>
<accession>L0F868</accession>
<dbReference type="Gene3D" id="1.10.10.10">
    <property type="entry name" value="Winged helix-like DNA-binding domain superfamily/Winged helix DNA-binding domain"/>
    <property type="match status" value="1"/>
</dbReference>
<gene>
    <name evidence="2" type="ordered locus">Desdi_1755</name>
</gene>
<reference evidence="3" key="1">
    <citation type="submission" date="2012-02" db="EMBL/GenBank/DDBJ databases">
        <title>Complete sequence of Desulfitobacterium dichloroeliminans LMG P-21439.</title>
        <authorList>
            <person name="Lucas S."/>
            <person name="Han J."/>
            <person name="Lapidus A."/>
            <person name="Cheng J.-F."/>
            <person name="Goodwin L."/>
            <person name="Pitluck S."/>
            <person name="Peters L."/>
            <person name="Ovchinnikova G."/>
            <person name="Teshima H."/>
            <person name="Detter J.C."/>
            <person name="Han C."/>
            <person name="Tapia R."/>
            <person name="Land M."/>
            <person name="Hauser L."/>
            <person name="Kyrpides N."/>
            <person name="Ivanova N."/>
            <person name="Pagani I."/>
            <person name="Kruse T."/>
            <person name="de Vos W.M."/>
            <person name="Boon N."/>
            <person name="Smidt H."/>
            <person name="Woyke T."/>
        </authorList>
    </citation>
    <scope>NUCLEOTIDE SEQUENCE [LARGE SCALE GENOMIC DNA]</scope>
    <source>
        <strain evidence="3">LMG P-21439 / DCA1</strain>
    </source>
</reference>
<organism evidence="2 3">
    <name type="scientific">Desulfitobacterium dichloroeliminans (strain LMG P-21439 / DCA1)</name>
    <dbReference type="NCBI Taxonomy" id="871963"/>
    <lineage>
        <taxon>Bacteria</taxon>
        <taxon>Bacillati</taxon>
        <taxon>Bacillota</taxon>
        <taxon>Clostridia</taxon>
        <taxon>Eubacteriales</taxon>
        <taxon>Desulfitobacteriaceae</taxon>
        <taxon>Desulfitobacterium</taxon>
    </lineage>
</organism>
<dbReference type="KEGG" id="ddl:Desdi_1755"/>